<gene>
    <name evidence="2" type="ORF">SAMN05421751_1013</name>
</gene>
<sequence>MVRSFMELYEAKKIKGTDQSITLAMEDIVDNAAAYLKKELPDPEEDLAIKLWKEKKGIKPKTKGSVTRPDEVAARTLRNWVRLYKKGGKTALVDKCANQGNRNSYFTAEEMKLLAEVVRDEYLTLQRKPVSAVVLDVKRVFRREKISAVKLQARQNCGSRGAKPCAFSSSASTNSACWSPDTANRKP</sequence>
<dbReference type="EMBL" id="FNVD01000001">
    <property type="protein sequence ID" value="SEF39100.1"/>
    <property type="molecule type" value="Genomic_DNA"/>
</dbReference>
<dbReference type="Proteomes" id="UP000236742">
    <property type="component" value="Unassembled WGS sequence"/>
</dbReference>
<keyword evidence="3" id="KW-1185">Reference proteome</keyword>
<proteinExistence type="predicted"/>
<evidence type="ECO:0000313" key="3">
    <source>
        <dbReference type="Proteomes" id="UP000236742"/>
    </source>
</evidence>
<protein>
    <recommendedName>
        <fullName evidence="4">Transposase</fullName>
    </recommendedName>
</protein>
<evidence type="ECO:0000256" key="1">
    <source>
        <dbReference type="SAM" id="MobiDB-lite"/>
    </source>
</evidence>
<dbReference type="AlphaFoldDB" id="A0A1H5RLF4"/>
<organism evidence="2 3">
    <name type="scientific">Jhaorihella thermophila</name>
    <dbReference type="NCBI Taxonomy" id="488547"/>
    <lineage>
        <taxon>Bacteria</taxon>
        <taxon>Pseudomonadati</taxon>
        <taxon>Pseudomonadota</taxon>
        <taxon>Alphaproteobacteria</taxon>
        <taxon>Rhodobacterales</taxon>
        <taxon>Paracoccaceae</taxon>
        <taxon>Jhaorihella</taxon>
    </lineage>
</organism>
<name>A0A1H5RLF4_9RHOB</name>
<accession>A0A1H5RLF4</accession>
<feature type="compositionally biased region" description="Low complexity" evidence="1">
    <location>
        <begin position="166"/>
        <end position="179"/>
    </location>
</feature>
<reference evidence="2 3" key="1">
    <citation type="submission" date="2016-10" db="EMBL/GenBank/DDBJ databases">
        <authorList>
            <person name="de Groot N.N."/>
        </authorList>
    </citation>
    <scope>NUCLEOTIDE SEQUENCE [LARGE SCALE GENOMIC DNA]</scope>
    <source>
        <strain evidence="2 3">DSM 23413</strain>
    </source>
</reference>
<evidence type="ECO:0008006" key="4">
    <source>
        <dbReference type="Google" id="ProtNLM"/>
    </source>
</evidence>
<feature type="region of interest" description="Disordered" evidence="1">
    <location>
        <begin position="159"/>
        <end position="187"/>
    </location>
</feature>
<evidence type="ECO:0000313" key="2">
    <source>
        <dbReference type="EMBL" id="SEF39100.1"/>
    </source>
</evidence>